<dbReference type="Proteomes" id="UP000823485">
    <property type="component" value="Unassembled WGS sequence"/>
</dbReference>
<name>A0ABS2RAN8_9BACI</name>
<dbReference type="CDD" id="cd09279">
    <property type="entry name" value="RNase_HI_like"/>
    <property type="match status" value="1"/>
</dbReference>
<evidence type="ECO:0000259" key="1">
    <source>
        <dbReference type="Pfam" id="PF13456"/>
    </source>
</evidence>
<dbReference type="Gene3D" id="3.30.420.10">
    <property type="entry name" value="Ribonuclease H-like superfamily/Ribonuclease H"/>
    <property type="match status" value="1"/>
</dbReference>
<dbReference type="GO" id="GO:0004523">
    <property type="term" value="F:RNA-DNA hybrid ribonuclease activity"/>
    <property type="evidence" value="ECO:0007669"/>
    <property type="project" value="UniProtKB-EC"/>
</dbReference>
<dbReference type="SUPFAM" id="SSF53098">
    <property type="entry name" value="Ribonuclease H-like"/>
    <property type="match status" value="1"/>
</dbReference>
<reference evidence="2 3" key="1">
    <citation type="submission" date="2021-01" db="EMBL/GenBank/DDBJ databases">
        <title>Genomic Encyclopedia of Type Strains, Phase IV (KMG-IV): sequencing the most valuable type-strain genomes for metagenomic binning, comparative biology and taxonomic classification.</title>
        <authorList>
            <person name="Goeker M."/>
        </authorList>
    </citation>
    <scope>NUCLEOTIDE SEQUENCE [LARGE SCALE GENOMIC DNA]</scope>
    <source>
        <strain evidence="2 3">DSM 105453</strain>
    </source>
</reference>
<sequence>MNIKLTFEYETPNKDKVQFETNWLDDQILEYILNDFSKINRIKAITILDDMGMEWSLKEFRKLKQKVEAEARNPTIYFDGGYHKESGETGIGIVIYYEIGADQFHMRYNDKIDGIASSNEAEYVALFNAVNMLEQLDIRHTPCTIKGDGQGVLKQLAGEWPCYEQELCRWLDKIEMTLNKLHIKPTIEVISRAQNKEADKLARQALENKFIHSHTKLE</sequence>
<dbReference type="EMBL" id="JAFBFH010000026">
    <property type="protein sequence ID" value="MBM7716420.1"/>
    <property type="molecule type" value="Genomic_DNA"/>
</dbReference>
<gene>
    <name evidence="2" type="ORF">JOC94_003440</name>
</gene>
<dbReference type="InterPro" id="IPR053151">
    <property type="entry name" value="RNase_H-like"/>
</dbReference>
<comment type="caution">
    <text evidence="2">The sequence shown here is derived from an EMBL/GenBank/DDBJ whole genome shotgun (WGS) entry which is preliminary data.</text>
</comment>
<evidence type="ECO:0000313" key="3">
    <source>
        <dbReference type="Proteomes" id="UP000823485"/>
    </source>
</evidence>
<dbReference type="NCBIfam" id="NF005822">
    <property type="entry name" value="PRK07708.1"/>
    <property type="match status" value="1"/>
</dbReference>
<dbReference type="PANTHER" id="PTHR47723:SF19">
    <property type="entry name" value="POLYNUCLEOTIDYL TRANSFERASE, RIBONUCLEASE H-LIKE SUPERFAMILY PROTEIN"/>
    <property type="match status" value="1"/>
</dbReference>
<dbReference type="Pfam" id="PF13456">
    <property type="entry name" value="RVT_3"/>
    <property type="match status" value="1"/>
</dbReference>
<feature type="domain" description="RNase H type-1" evidence="1">
    <location>
        <begin position="78"/>
        <end position="205"/>
    </location>
</feature>
<keyword evidence="2" id="KW-0378">Hydrolase</keyword>
<dbReference type="EC" id="3.1.26.4" evidence="2"/>
<proteinExistence type="predicted"/>
<dbReference type="PANTHER" id="PTHR47723">
    <property type="entry name" value="OS05G0353850 PROTEIN"/>
    <property type="match status" value="1"/>
</dbReference>
<protein>
    <submittedName>
        <fullName evidence="2">Ribonuclease HI</fullName>
        <ecNumber evidence="2">3.1.26.4</ecNumber>
    </submittedName>
</protein>
<dbReference type="InterPro" id="IPR002156">
    <property type="entry name" value="RNaseH_domain"/>
</dbReference>
<dbReference type="RefSeq" id="WP_205179875.1">
    <property type="nucleotide sequence ID" value="NZ_JAFBFH010000026.1"/>
</dbReference>
<dbReference type="InterPro" id="IPR036397">
    <property type="entry name" value="RNaseH_sf"/>
</dbReference>
<dbReference type="InterPro" id="IPR012337">
    <property type="entry name" value="RNaseH-like_sf"/>
</dbReference>
<evidence type="ECO:0000313" key="2">
    <source>
        <dbReference type="EMBL" id="MBM7716420.1"/>
    </source>
</evidence>
<organism evidence="2 3">
    <name type="scientific">Siminovitchia thermophila</name>
    <dbReference type="NCBI Taxonomy" id="1245522"/>
    <lineage>
        <taxon>Bacteria</taxon>
        <taxon>Bacillati</taxon>
        <taxon>Bacillota</taxon>
        <taxon>Bacilli</taxon>
        <taxon>Bacillales</taxon>
        <taxon>Bacillaceae</taxon>
        <taxon>Siminovitchia</taxon>
    </lineage>
</organism>
<accession>A0ABS2RAN8</accession>
<keyword evidence="3" id="KW-1185">Reference proteome</keyword>